<protein>
    <recommendedName>
        <fullName evidence="3">Methionine adenosyltransferase 2 subunit beta</fullName>
    </recommendedName>
    <alternativeName>
        <fullName evidence="4">Methionine adenosyltransferase II beta</fullName>
    </alternativeName>
</protein>
<dbReference type="Proteomes" id="UP000031668">
    <property type="component" value="Unassembled WGS sequence"/>
</dbReference>
<evidence type="ECO:0000256" key="1">
    <source>
        <dbReference type="ARBA" id="ARBA00005224"/>
    </source>
</evidence>
<dbReference type="GO" id="GO:0008831">
    <property type="term" value="F:dTDP-4-dehydrorhamnose reductase activity"/>
    <property type="evidence" value="ECO:0007669"/>
    <property type="project" value="TreeGrafter"/>
</dbReference>
<dbReference type="GO" id="GO:0019305">
    <property type="term" value="P:dTDP-rhamnose biosynthetic process"/>
    <property type="evidence" value="ECO:0007669"/>
    <property type="project" value="TreeGrafter"/>
</dbReference>
<feature type="domain" description="RmlD-like substrate binding" evidence="7">
    <location>
        <begin position="1"/>
        <end position="122"/>
    </location>
</feature>
<evidence type="ECO:0000313" key="9">
    <source>
        <dbReference type="Proteomes" id="UP000031668"/>
    </source>
</evidence>
<evidence type="ECO:0000256" key="2">
    <source>
        <dbReference type="ARBA" id="ARBA00008656"/>
    </source>
</evidence>
<evidence type="ECO:0000256" key="3">
    <source>
        <dbReference type="ARBA" id="ARBA00021596"/>
    </source>
</evidence>
<dbReference type="InterPro" id="IPR036291">
    <property type="entry name" value="NAD(P)-bd_dom_sf"/>
</dbReference>
<name>A0A0C2MKQ3_THEKT</name>
<evidence type="ECO:0000256" key="4">
    <source>
        <dbReference type="ARBA" id="ARBA00029977"/>
    </source>
</evidence>
<evidence type="ECO:0000313" key="8">
    <source>
        <dbReference type="EMBL" id="KII67801.1"/>
    </source>
</evidence>
<evidence type="ECO:0000256" key="6">
    <source>
        <dbReference type="ARBA" id="ARBA00046786"/>
    </source>
</evidence>
<proteinExistence type="inferred from homology"/>
<dbReference type="AlphaFoldDB" id="A0A0C2MKQ3"/>
<dbReference type="EMBL" id="JWZT01003075">
    <property type="protein sequence ID" value="KII67801.1"/>
    <property type="molecule type" value="Genomic_DNA"/>
</dbReference>
<comment type="similarity">
    <text evidence="2">Belongs to the dTDP-4-dehydrorhamnose reductase family. MAT2B subfamily.</text>
</comment>
<keyword evidence="9" id="KW-1185">Reference proteome</keyword>
<dbReference type="PANTHER" id="PTHR10491:SF4">
    <property type="entry name" value="METHIONINE ADENOSYLTRANSFERASE 2 SUBUNIT BETA"/>
    <property type="match status" value="1"/>
</dbReference>
<comment type="subunit">
    <text evidence="6">Heterotrimer; composed of a catalytic MAT2A homodimer that binds one regulatory MAT2B chain. Heterohexamer; composed of a central, catalytic MAT2A homotetramer flanked on either side by a regulatory MAT2B chain. NADP binding increases the affinity for MAT2A.</text>
</comment>
<dbReference type="GO" id="GO:0006556">
    <property type="term" value="P:S-adenosylmethionine biosynthetic process"/>
    <property type="evidence" value="ECO:0007669"/>
    <property type="project" value="UniProtKB-UniPathway"/>
</dbReference>
<dbReference type="OrthoDB" id="6235964at2759"/>
<comment type="function">
    <text evidence="5">Regulatory subunit of S-adenosylmethionine synthetase 2, an enzyme that catalyzes the formation of S-adenosylmethionine from methionine and ATP. Regulates MAT2A catalytic activity by changing its kinetic properties, increasing its affinity for L-methionine. Can bind NADP (in vitro).</text>
</comment>
<gene>
    <name evidence="8" type="ORF">RF11_02809</name>
</gene>
<organism evidence="8 9">
    <name type="scientific">Thelohanellus kitauei</name>
    <name type="common">Myxosporean</name>
    <dbReference type="NCBI Taxonomy" id="669202"/>
    <lineage>
        <taxon>Eukaryota</taxon>
        <taxon>Metazoa</taxon>
        <taxon>Cnidaria</taxon>
        <taxon>Myxozoa</taxon>
        <taxon>Myxosporea</taxon>
        <taxon>Bivalvulida</taxon>
        <taxon>Platysporina</taxon>
        <taxon>Myxobolidae</taxon>
        <taxon>Thelohanellus</taxon>
    </lineage>
</organism>
<comment type="pathway">
    <text evidence="1">Amino-acid biosynthesis; S-adenosyl-L-methionine biosynthesis; S-adenosyl-L-methionine from L-methionine: step 1/1.</text>
</comment>
<dbReference type="GO" id="GO:0005829">
    <property type="term" value="C:cytosol"/>
    <property type="evidence" value="ECO:0007669"/>
    <property type="project" value="TreeGrafter"/>
</dbReference>
<dbReference type="Gene3D" id="3.90.25.10">
    <property type="entry name" value="UDP-galactose 4-epimerase, domain 1"/>
    <property type="match status" value="2"/>
</dbReference>
<dbReference type="PANTHER" id="PTHR10491">
    <property type="entry name" value="DTDP-4-DEHYDRORHAMNOSE REDUCTASE"/>
    <property type="match status" value="1"/>
</dbReference>
<dbReference type="InterPro" id="IPR029903">
    <property type="entry name" value="RmlD-like-bd"/>
</dbReference>
<sequence length="123" mass="13816">MLRLGREKKELSIINDQRGCPTYAGDIAQAIIEMIKIKTSCGIYHFCGDKEVSWYEFAEHIFKKAVDANIISRPPSLNAITTEAYPTAAKRPSYSSLNCTKMKVIGINPSNWMYALENVLAKL</sequence>
<comment type="caution">
    <text evidence="8">The sequence shown here is derived from an EMBL/GenBank/DDBJ whole genome shotgun (WGS) entry which is preliminary data.</text>
</comment>
<evidence type="ECO:0000259" key="7">
    <source>
        <dbReference type="Pfam" id="PF04321"/>
    </source>
</evidence>
<dbReference type="SUPFAM" id="SSF51735">
    <property type="entry name" value="NAD(P)-binding Rossmann-fold domains"/>
    <property type="match status" value="1"/>
</dbReference>
<dbReference type="InterPro" id="IPR005913">
    <property type="entry name" value="dTDP_dehydrorham_reduct"/>
</dbReference>
<dbReference type="Pfam" id="PF04321">
    <property type="entry name" value="RmlD_sub_bind"/>
    <property type="match status" value="1"/>
</dbReference>
<reference evidence="8 9" key="1">
    <citation type="journal article" date="2014" name="Genome Biol. Evol.">
        <title>The genome of the myxosporean Thelohanellus kitauei shows adaptations to nutrient acquisition within its fish host.</title>
        <authorList>
            <person name="Yang Y."/>
            <person name="Xiong J."/>
            <person name="Zhou Z."/>
            <person name="Huo F."/>
            <person name="Miao W."/>
            <person name="Ran C."/>
            <person name="Liu Y."/>
            <person name="Zhang J."/>
            <person name="Feng J."/>
            <person name="Wang M."/>
            <person name="Wang M."/>
            <person name="Wang L."/>
            <person name="Yao B."/>
        </authorList>
    </citation>
    <scope>NUCLEOTIDE SEQUENCE [LARGE SCALE GENOMIC DNA]</scope>
    <source>
        <strain evidence="8">Wuqing</strain>
    </source>
</reference>
<evidence type="ECO:0000256" key="5">
    <source>
        <dbReference type="ARBA" id="ARBA00045998"/>
    </source>
</evidence>
<accession>A0A0C2MKQ3</accession>
<dbReference type="UniPathway" id="UPA00315">
    <property type="reaction ID" value="UER00080"/>
</dbReference>